<evidence type="ECO:0000313" key="3">
    <source>
        <dbReference type="Proteomes" id="UP000238479"/>
    </source>
</evidence>
<dbReference type="EMBL" id="PDCK01000045">
    <property type="protein sequence ID" value="PRQ17068.1"/>
    <property type="molecule type" value="Genomic_DNA"/>
</dbReference>
<dbReference type="InterPro" id="IPR000717">
    <property type="entry name" value="PCI_dom"/>
</dbReference>
<dbReference type="Gramene" id="PRQ17068">
    <property type="protein sequence ID" value="PRQ17068"/>
    <property type="gene ID" value="RchiOBHm_Chr7g0191031"/>
</dbReference>
<reference evidence="2 3" key="1">
    <citation type="journal article" date="2018" name="Nat. Genet.">
        <title>The Rosa genome provides new insights in the design of modern roses.</title>
        <authorList>
            <person name="Bendahmane M."/>
        </authorList>
    </citation>
    <scope>NUCLEOTIDE SEQUENCE [LARGE SCALE GENOMIC DNA]</scope>
    <source>
        <strain evidence="3">cv. Old Blush</strain>
    </source>
</reference>
<comment type="caution">
    <text evidence="2">The sequence shown here is derived from an EMBL/GenBank/DDBJ whole genome shotgun (WGS) entry which is preliminary data.</text>
</comment>
<dbReference type="InterPro" id="IPR019585">
    <property type="entry name" value="Rpn7/CSN1"/>
</dbReference>
<name>A0A2P6P558_ROSCH</name>
<dbReference type="GO" id="GO:0043161">
    <property type="term" value="P:proteasome-mediated ubiquitin-dependent protein catabolic process"/>
    <property type="evidence" value="ECO:0007669"/>
    <property type="project" value="TreeGrafter"/>
</dbReference>
<dbReference type="PANTHER" id="PTHR14145">
    <property type="entry name" value="26S PROTESOME SUBUNIT 6"/>
    <property type="match status" value="1"/>
</dbReference>
<dbReference type="Pfam" id="PF01399">
    <property type="entry name" value="PCI"/>
    <property type="match status" value="1"/>
</dbReference>
<dbReference type="AlphaFoldDB" id="A0A2P6P558"/>
<organism evidence="2 3">
    <name type="scientific">Rosa chinensis</name>
    <name type="common">China rose</name>
    <dbReference type="NCBI Taxonomy" id="74649"/>
    <lineage>
        <taxon>Eukaryota</taxon>
        <taxon>Viridiplantae</taxon>
        <taxon>Streptophyta</taxon>
        <taxon>Embryophyta</taxon>
        <taxon>Tracheophyta</taxon>
        <taxon>Spermatophyta</taxon>
        <taxon>Magnoliopsida</taxon>
        <taxon>eudicotyledons</taxon>
        <taxon>Gunneridae</taxon>
        <taxon>Pentapetalae</taxon>
        <taxon>rosids</taxon>
        <taxon>fabids</taxon>
        <taxon>Rosales</taxon>
        <taxon>Rosaceae</taxon>
        <taxon>Rosoideae</taxon>
        <taxon>Rosoideae incertae sedis</taxon>
        <taxon>Rosa</taxon>
    </lineage>
</organism>
<keyword evidence="2" id="KW-0647">Proteasome</keyword>
<evidence type="ECO:0000313" key="2">
    <source>
        <dbReference type="EMBL" id="PRQ17068.1"/>
    </source>
</evidence>
<dbReference type="GO" id="GO:0000502">
    <property type="term" value="C:proteasome complex"/>
    <property type="evidence" value="ECO:0007669"/>
    <property type="project" value="UniProtKB-KW"/>
</dbReference>
<feature type="domain" description="PCI" evidence="1">
    <location>
        <begin position="1"/>
        <end position="39"/>
    </location>
</feature>
<sequence length="61" mass="6749">MAKAFDLTVNFIDLELSRFIAAGKLHCKIDKVSGVLETNRPDAKNSLYQASRQLSSKGTSY</sequence>
<protein>
    <submittedName>
        <fullName evidence="2">Putative proteasome component (PCI) domain-containing protein</fullName>
    </submittedName>
</protein>
<dbReference type="Proteomes" id="UP000238479">
    <property type="component" value="Chromosome 7"/>
</dbReference>
<dbReference type="SUPFAM" id="SSF46785">
    <property type="entry name" value="Winged helix' DNA-binding domain"/>
    <property type="match status" value="1"/>
</dbReference>
<dbReference type="STRING" id="74649.A0A2P6P558"/>
<gene>
    <name evidence="2" type="ORF">RchiOBHm_Chr7g0191031</name>
</gene>
<proteinExistence type="predicted"/>
<evidence type="ECO:0000259" key="1">
    <source>
        <dbReference type="Pfam" id="PF01399"/>
    </source>
</evidence>
<dbReference type="InterPro" id="IPR036390">
    <property type="entry name" value="WH_DNA-bd_sf"/>
</dbReference>
<accession>A0A2P6P558</accession>
<keyword evidence="3" id="KW-1185">Reference proteome</keyword>
<dbReference type="PANTHER" id="PTHR14145:SF1">
    <property type="entry name" value="26S PROTEASOME NON-ATPASE REGULATORY SUBUNIT 6"/>
    <property type="match status" value="1"/>
</dbReference>